<organism evidence="4 5">
    <name type="scientific">Pyrinomonas methylaliphatogenes</name>
    <dbReference type="NCBI Taxonomy" id="454194"/>
    <lineage>
        <taxon>Bacteria</taxon>
        <taxon>Pseudomonadati</taxon>
        <taxon>Acidobacteriota</taxon>
        <taxon>Blastocatellia</taxon>
        <taxon>Blastocatellales</taxon>
        <taxon>Pyrinomonadaceae</taxon>
        <taxon>Pyrinomonas</taxon>
    </lineage>
</organism>
<proteinExistence type="predicted"/>
<dbReference type="AlphaFoldDB" id="A0A0B6WTP2"/>
<accession>A0A0B6WTP2</accession>
<dbReference type="PANTHER" id="PTHR43167:SF1">
    <property type="entry name" value="PUTATIVE (AFU_ORTHOLOGUE AFUA_6G01830)-RELATED"/>
    <property type="match status" value="1"/>
</dbReference>
<evidence type="ECO:0000256" key="2">
    <source>
        <dbReference type="ARBA" id="ARBA00022679"/>
    </source>
</evidence>
<gene>
    <name evidence="4" type="ORF">PYK22_00054</name>
</gene>
<dbReference type="PANTHER" id="PTHR43167">
    <property type="entry name" value="PUTATIVE (AFU_ORTHOLOGUE AFUA_6G01830)-RELATED"/>
    <property type="match status" value="1"/>
</dbReference>
<keyword evidence="2 4" id="KW-0808">Transferase</keyword>
<keyword evidence="3" id="KW-0949">S-adenosyl-L-methionine</keyword>
<keyword evidence="1 4" id="KW-0489">Methyltransferase</keyword>
<dbReference type="GO" id="GO:0008171">
    <property type="term" value="F:O-methyltransferase activity"/>
    <property type="evidence" value="ECO:0007669"/>
    <property type="project" value="InterPro"/>
</dbReference>
<dbReference type="InterPro" id="IPR002935">
    <property type="entry name" value="SAM_O-MeTrfase"/>
</dbReference>
<dbReference type="EMBL" id="CBXV010000001">
    <property type="protein sequence ID" value="CDM64062.1"/>
    <property type="molecule type" value="Genomic_DNA"/>
</dbReference>
<evidence type="ECO:0000313" key="5">
    <source>
        <dbReference type="Proteomes" id="UP000031518"/>
    </source>
</evidence>
<dbReference type="Proteomes" id="UP000031518">
    <property type="component" value="Unassembled WGS sequence"/>
</dbReference>
<dbReference type="STRING" id="454194.PYK22_00054"/>
<dbReference type="Gene3D" id="3.40.50.150">
    <property type="entry name" value="Vaccinia Virus protein VP39"/>
    <property type="match status" value="1"/>
</dbReference>
<name>A0A0B6WTP2_9BACT</name>
<dbReference type="OrthoDB" id="484536at2"/>
<dbReference type="Pfam" id="PF01596">
    <property type="entry name" value="Methyltransf_3"/>
    <property type="match status" value="1"/>
</dbReference>
<dbReference type="InterPro" id="IPR029063">
    <property type="entry name" value="SAM-dependent_MTases_sf"/>
</dbReference>
<sequence>MDDRQNLNPPPVLTQILRESEALNFRMASDMLTGSLLRTLAATKPAGNFLEIGTGTGLATAWLLSGMDQESQLISIEQDASVIEVARKYLGDDRRVTFYIEDAGQWLERFSDYQFDLIFADAWPGKYSHLEKALSLLKPGGMYVIDDMLPQPSWPEGHSAKVEALIAMLEQRSDLLLTKMGWSTGIIVAVKVSL</sequence>
<reference evidence="4 5" key="2">
    <citation type="submission" date="2015-01" db="EMBL/GenBank/DDBJ databases">
        <title>Complete genome sequence of Pyrinomonas methylaliphatogenes type strain K22T.</title>
        <authorList>
            <person name="Lee K.C.Y."/>
            <person name="Power J.F."/>
            <person name="Dunfield P.F."/>
            <person name="Morgan X.C."/>
            <person name="Huttenhower C."/>
            <person name="Stott M.B."/>
        </authorList>
    </citation>
    <scope>NUCLEOTIDE SEQUENCE [LARGE SCALE GENOMIC DNA]</scope>
    <source>
        <strain evidence="4 5">K22</strain>
    </source>
</reference>
<evidence type="ECO:0000313" key="4">
    <source>
        <dbReference type="EMBL" id="CDM64062.1"/>
    </source>
</evidence>
<protein>
    <submittedName>
        <fullName evidence="4">Predicted O-methyltransferase</fullName>
    </submittedName>
</protein>
<dbReference type="SUPFAM" id="SSF53335">
    <property type="entry name" value="S-adenosyl-L-methionine-dependent methyltransferases"/>
    <property type="match status" value="1"/>
</dbReference>
<reference evidence="4 5" key="1">
    <citation type="submission" date="2013-12" db="EMBL/GenBank/DDBJ databases">
        <authorList>
            <person name="Stott M."/>
        </authorList>
    </citation>
    <scope>NUCLEOTIDE SEQUENCE [LARGE SCALE GENOMIC DNA]</scope>
    <source>
        <strain evidence="4 5">K22</strain>
    </source>
</reference>
<keyword evidence="5" id="KW-1185">Reference proteome</keyword>
<dbReference type="RefSeq" id="WP_041973060.1">
    <property type="nucleotide sequence ID" value="NZ_CBXV010000001.1"/>
</dbReference>
<evidence type="ECO:0000256" key="3">
    <source>
        <dbReference type="ARBA" id="ARBA00022691"/>
    </source>
</evidence>
<dbReference type="GO" id="GO:0032259">
    <property type="term" value="P:methylation"/>
    <property type="evidence" value="ECO:0007669"/>
    <property type="project" value="UniProtKB-KW"/>
</dbReference>
<evidence type="ECO:0000256" key="1">
    <source>
        <dbReference type="ARBA" id="ARBA00022603"/>
    </source>
</evidence>
<dbReference type="CDD" id="cd02440">
    <property type="entry name" value="AdoMet_MTases"/>
    <property type="match status" value="1"/>
</dbReference>